<dbReference type="AlphaFoldDB" id="A0A3E2GVC3"/>
<reference evidence="2 3" key="1">
    <citation type="submission" date="2018-05" db="EMBL/GenBank/DDBJ databases">
        <title>Draft genome sequence of Scytalidium lignicola DSM 105466, a ubiquitous saprotrophic fungus.</title>
        <authorList>
            <person name="Buettner E."/>
            <person name="Gebauer A.M."/>
            <person name="Hofrichter M."/>
            <person name="Liers C."/>
            <person name="Kellner H."/>
        </authorList>
    </citation>
    <scope>NUCLEOTIDE SEQUENCE [LARGE SCALE GENOMIC DNA]</scope>
    <source>
        <strain evidence="2 3">DSM 105466</strain>
    </source>
</reference>
<dbReference type="PANTHER" id="PTHR45033:SF2">
    <property type="entry name" value="ZINC-TYPE ALCOHOL DEHYDROGENASE-LIKE PROTEIN C1773.06C"/>
    <property type="match status" value="1"/>
</dbReference>
<feature type="domain" description="Enoyl reductase (ER)" evidence="1">
    <location>
        <begin position="16"/>
        <end position="310"/>
    </location>
</feature>
<dbReference type="GO" id="GO:0016491">
    <property type="term" value="F:oxidoreductase activity"/>
    <property type="evidence" value="ECO:0007669"/>
    <property type="project" value="InterPro"/>
</dbReference>
<dbReference type="OrthoDB" id="3509362at2759"/>
<keyword evidence="3" id="KW-1185">Reference proteome</keyword>
<dbReference type="Gene3D" id="3.40.50.720">
    <property type="entry name" value="NAD(P)-binding Rossmann-like Domain"/>
    <property type="match status" value="1"/>
</dbReference>
<protein>
    <recommendedName>
        <fullName evidence="1">Enoyl reductase (ER) domain-containing protein</fullName>
    </recommendedName>
</protein>
<dbReference type="InterPro" id="IPR020843">
    <property type="entry name" value="ER"/>
</dbReference>
<gene>
    <name evidence="2" type="ORF">B7463_g11380</name>
</gene>
<dbReference type="InterPro" id="IPR052711">
    <property type="entry name" value="Zinc_ADH-like"/>
</dbReference>
<proteinExistence type="predicted"/>
<dbReference type="SMART" id="SM00829">
    <property type="entry name" value="PKS_ER"/>
    <property type="match status" value="1"/>
</dbReference>
<dbReference type="CDD" id="cd08276">
    <property type="entry name" value="MDR7"/>
    <property type="match status" value="1"/>
</dbReference>
<accession>A0A3E2GVC3</accession>
<sequence length="314" mass="33466">MTTKILRQCYRRYGDEAPQTLELVEEEIELKESTDVLIEVKAVALNYRDANILNGTNPWAVSPSGTPCSDASGIIIAVGRSVTRFAIGDKVCPIFDQQSITGLEQSREWLGGEVDGVLATHVIFPEEKVVKFPDHLSWAEAACLPCAGLTAWNALAYDGSLTAGKTVLIQGTGGVSLMALKLARTAGCKVIITSSSDAKLEAVEGLSGIGQISTINYLKNPNWDIEAVRINGGVGADVVIENGGTPSLLKSINAAAKRGVVSQVGYLGYQNPQDLDGLLSGLIDKSITLSNMPTPTKEHVRKAKDWLAENPTES</sequence>
<dbReference type="Proteomes" id="UP000258309">
    <property type="component" value="Unassembled WGS sequence"/>
</dbReference>
<evidence type="ECO:0000313" key="2">
    <source>
        <dbReference type="EMBL" id="RFU24962.1"/>
    </source>
</evidence>
<dbReference type="InterPro" id="IPR036291">
    <property type="entry name" value="NAD(P)-bd_dom_sf"/>
</dbReference>
<dbReference type="STRING" id="5539.A0A3E2GVC3"/>
<dbReference type="InterPro" id="IPR013154">
    <property type="entry name" value="ADH-like_N"/>
</dbReference>
<dbReference type="Pfam" id="PF00107">
    <property type="entry name" value="ADH_zinc_N"/>
    <property type="match status" value="1"/>
</dbReference>
<dbReference type="OMA" id="RIAWPNG"/>
<dbReference type="PANTHER" id="PTHR45033">
    <property type="match status" value="1"/>
</dbReference>
<name>A0A3E2GVC3_SCYLI</name>
<dbReference type="SUPFAM" id="SSF50129">
    <property type="entry name" value="GroES-like"/>
    <property type="match status" value="1"/>
</dbReference>
<dbReference type="EMBL" id="NCSJ02000381">
    <property type="protein sequence ID" value="RFU24962.1"/>
    <property type="molecule type" value="Genomic_DNA"/>
</dbReference>
<comment type="caution">
    <text evidence="2">The sequence shown here is derived from an EMBL/GenBank/DDBJ whole genome shotgun (WGS) entry which is preliminary data.</text>
</comment>
<dbReference type="Pfam" id="PF08240">
    <property type="entry name" value="ADH_N"/>
    <property type="match status" value="1"/>
</dbReference>
<feature type="non-terminal residue" evidence="2">
    <location>
        <position position="1"/>
    </location>
</feature>
<feature type="non-terminal residue" evidence="2">
    <location>
        <position position="314"/>
    </location>
</feature>
<dbReference type="InterPro" id="IPR011032">
    <property type="entry name" value="GroES-like_sf"/>
</dbReference>
<dbReference type="Gene3D" id="3.90.180.10">
    <property type="entry name" value="Medium-chain alcohol dehydrogenases, catalytic domain"/>
    <property type="match status" value="1"/>
</dbReference>
<evidence type="ECO:0000259" key="1">
    <source>
        <dbReference type="SMART" id="SM00829"/>
    </source>
</evidence>
<organism evidence="2 3">
    <name type="scientific">Scytalidium lignicola</name>
    <name type="common">Hyphomycete</name>
    <dbReference type="NCBI Taxonomy" id="5539"/>
    <lineage>
        <taxon>Eukaryota</taxon>
        <taxon>Fungi</taxon>
        <taxon>Dikarya</taxon>
        <taxon>Ascomycota</taxon>
        <taxon>Pezizomycotina</taxon>
        <taxon>Leotiomycetes</taxon>
        <taxon>Leotiomycetes incertae sedis</taxon>
        <taxon>Scytalidium</taxon>
    </lineage>
</organism>
<dbReference type="InterPro" id="IPR013149">
    <property type="entry name" value="ADH-like_C"/>
</dbReference>
<evidence type="ECO:0000313" key="3">
    <source>
        <dbReference type="Proteomes" id="UP000258309"/>
    </source>
</evidence>
<dbReference type="SUPFAM" id="SSF51735">
    <property type="entry name" value="NAD(P)-binding Rossmann-fold domains"/>
    <property type="match status" value="1"/>
</dbReference>